<accession>A0A830HVW0</accession>
<comment type="caution">
    <text evidence="1">The sequence shown here is derived from an EMBL/GenBank/DDBJ whole genome shotgun (WGS) entry which is preliminary data.</text>
</comment>
<name>A0A830HVW0_9CHLO</name>
<evidence type="ECO:0000313" key="1">
    <source>
        <dbReference type="EMBL" id="GHP11374.1"/>
    </source>
</evidence>
<proteinExistence type="predicted"/>
<keyword evidence="2" id="KW-1185">Reference proteome</keyword>
<gene>
    <name evidence="1" type="ORF">PPROV_001010200</name>
</gene>
<organism evidence="1 2">
    <name type="scientific">Pycnococcus provasolii</name>
    <dbReference type="NCBI Taxonomy" id="41880"/>
    <lineage>
        <taxon>Eukaryota</taxon>
        <taxon>Viridiplantae</taxon>
        <taxon>Chlorophyta</taxon>
        <taxon>Pseudoscourfieldiophyceae</taxon>
        <taxon>Pseudoscourfieldiales</taxon>
        <taxon>Pycnococcaceae</taxon>
        <taxon>Pycnococcus</taxon>
    </lineage>
</organism>
<dbReference type="AlphaFoldDB" id="A0A830HVW0"/>
<dbReference type="Proteomes" id="UP000660262">
    <property type="component" value="Unassembled WGS sequence"/>
</dbReference>
<evidence type="ECO:0000313" key="2">
    <source>
        <dbReference type="Proteomes" id="UP000660262"/>
    </source>
</evidence>
<protein>
    <submittedName>
        <fullName evidence="1">Uncharacterized protein</fullName>
    </submittedName>
</protein>
<dbReference type="EMBL" id="BNJQ01000034">
    <property type="protein sequence ID" value="GHP11374.1"/>
    <property type="molecule type" value="Genomic_DNA"/>
</dbReference>
<sequence>MSRNAVTSERKRALVLAAAASNPSLRGITHFSDAALRLLAGRGRVPSSGGGVGLVVAADGPVTPPTEASQGTLTDLEARLKELDVHAVDALRLVVGRRINVYEAVAAALECIAAVDDDERLGVNYAAVWKAVVTPNDVPPPTTRKGARRTRRAAEHMRGAFAAGVPAVPPRATWYVGARCCASAACSRNL</sequence>
<reference evidence="1" key="1">
    <citation type="submission" date="2020-10" db="EMBL/GenBank/DDBJ databases">
        <title>Unveiling of a novel bifunctional photoreceptor, Dualchrome1, isolated from a cosmopolitan green alga.</title>
        <authorList>
            <person name="Suzuki S."/>
            <person name="Kawachi M."/>
        </authorList>
    </citation>
    <scope>NUCLEOTIDE SEQUENCE</scope>
    <source>
        <strain evidence="1">NIES 2893</strain>
    </source>
</reference>